<dbReference type="Pfam" id="PF00877">
    <property type="entry name" value="NLPC_P60"/>
    <property type="match status" value="1"/>
</dbReference>
<evidence type="ECO:0000313" key="7">
    <source>
        <dbReference type="EMBL" id="MFD1719728.1"/>
    </source>
</evidence>
<gene>
    <name evidence="7" type="ORF">ACFSE6_17925</name>
</gene>
<evidence type="ECO:0000256" key="1">
    <source>
        <dbReference type="ARBA" id="ARBA00007074"/>
    </source>
</evidence>
<dbReference type="Gene3D" id="3.90.1720.10">
    <property type="entry name" value="endopeptidase domain like (from Nostoc punctiforme)"/>
    <property type="match status" value="1"/>
</dbReference>
<accession>A0ABW4LA54</accession>
<evidence type="ECO:0000256" key="2">
    <source>
        <dbReference type="ARBA" id="ARBA00022670"/>
    </source>
</evidence>
<dbReference type="InterPro" id="IPR000064">
    <property type="entry name" value="NLP_P60_dom"/>
</dbReference>
<proteinExistence type="inferred from homology"/>
<dbReference type="InterPro" id="IPR038765">
    <property type="entry name" value="Papain-like_cys_pep_sf"/>
</dbReference>
<reference evidence="8" key="1">
    <citation type="journal article" date="2019" name="Int. J. Syst. Evol. Microbiol.">
        <title>The Global Catalogue of Microorganisms (GCM) 10K type strain sequencing project: providing services to taxonomists for standard genome sequencing and annotation.</title>
        <authorList>
            <consortium name="The Broad Institute Genomics Platform"/>
            <consortium name="The Broad Institute Genome Sequencing Center for Infectious Disease"/>
            <person name="Wu L."/>
            <person name="Ma J."/>
        </authorList>
    </citation>
    <scope>NUCLEOTIDE SEQUENCE [LARGE SCALE GENOMIC DNA]</scope>
    <source>
        <strain evidence="8">JCM 17130</strain>
    </source>
</reference>
<dbReference type="PANTHER" id="PTHR47053">
    <property type="entry name" value="MUREIN DD-ENDOPEPTIDASE MEPH-RELATED"/>
    <property type="match status" value="1"/>
</dbReference>
<keyword evidence="2" id="KW-0645">Protease</keyword>
<feature type="region of interest" description="Disordered" evidence="5">
    <location>
        <begin position="80"/>
        <end position="163"/>
    </location>
</feature>
<dbReference type="Proteomes" id="UP001597277">
    <property type="component" value="Unassembled WGS sequence"/>
</dbReference>
<keyword evidence="4" id="KW-0788">Thiol protease</keyword>
<dbReference type="EMBL" id="JBHUEE010000012">
    <property type="protein sequence ID" value="MFD1719728.1"/>
    <property type="molecule type" value="Genomic_DNA"/>
</dbReference>
<dbReference type="SUPFAM" id="SSF54001">
    <property type="entry name" value="Cysteine proteinases"/>
    <property type="match status" value="1"/>
</dbReference>
<organism evidence="7 8">
    <name type="scientific">Georgenia deserti</name>
    <dbReference type="NCBI Taxonomy" id="2093781"/>
    <lineage>
        <taxon>Bacteria</taxon>
        <taxon>Bacillati</taxon>
        <taxon>Actinomycetota</taxon>
        <taxon>Actinomycetes</taxon>
        <taxon>Micrococcales</taxon>
        <taxon>Bogoriellaceae</taxon>
        <taxon>Georgenia</taxon>
    </lineage>
</organism>
<keyword evidence="3" id="KW-0378">Hydrolase</keyword>
<evidence type="ECO:0000313" key="8">
    <source>
        <dbReference type="Proteomes" id="UP001597277"/>
    </source>
</evidence>
<evidence type="ECO:0000256" key="3">
    <source>
        <dbReference type="ARBA" id="ARBA00022801"/>
    </source>
</evidence>
<comment type="caution">
    <text evidence="7">The sequence shown here is derived from an EMBL/GenBank/DDBJ whole genome shotgun (WGS) entry which is preliminary data.</text>
</comment>
<evidence type="ECO:0000256" key="4">
    <source>
        <dbReference type="ARBA" id="ARBA00022807"/>
    </source>
</evidence>
<comment type="similarity">
    <text evidence="1">Belongs to the peptidase C40 family.</text>
</comment>
<dbReference type="InterPro" id="IPR051202">
    <property type="entry name" value="Peptidase_C40"/>
</dbReference>
<protein>
    <submittedName>
        <fullName evidence="7">C40 family peptidase</fullName>
    </submittedName>
</protein>
<sequence length="274" mass="27928">MSELTTQARGRHRAPVRPATPLTGLTLTKLQARRGVLTVASSSLAITMAASSAAAAPGESGGARPEAVLGQISQQVRAGLVTGPSVETSGEVSWSVGEASAEATPPPEPEPAATLAEVDAETTERTAPVSRDTAREEVSTAPETAPETSEPAAPAETQSAPASGIGQQIVDIARQYIGTPYVYGGSTPAGFDCSGFTQYVFAQVGISLPRSSSAQYGAGTVVSAAEARPGDLVWGPGHVGIYTGNGNHIAARNPSSPLHESPIYLSNPVFIRVA</sequence>
<evidence type="ECO:0000256" key="5">
    <source>
        <dbReference type="SAM" id="MobiDB-lite"/>
    </source>
</evidence>
<keyword evidence="8" id="KW-1185">Reference proteome</keyword>
<name>A0ABW4LA54_9MICO</name>
<feature type="compositionally biased region" description="Low complexity" evidence="5">
    <location>
        <begin position="139"/>
        <end position="157"/>
    </location>
</feature>
<dbReference type="PROSITE" id="PS51935">
    <property type="entry name" value="NLPC_P60"/>
    <property type="match status" value="1"/>
</dbReference>
<evidence type="ECO:0000259" key="6">
    <source>
        <dbReference type="PROSITE" id="PS51935"/>
    </source>
</evidence>
<dbReference type="RefSeq" id="WP_388010593.1">
    <property type="nucleotide sequence ID" value="NZ_JBHUEE010000012.1"/>
</dbReference>
<feature type="region of interest" description="Disordered" evidence="5">
    <location>
        <begin position="1"/>
        <end position="20"/>
    </location>
</feature>
<feature type="domain" description="NlpC/P60" evidence="6">
    <location>
        <begin position="163"/>
        <end position="274"/>
    </location>
</feature>
<dbReference type="PANTHER" id="PTHR47053:SF1">
    <property type="entry name" value="MUREIN DD-ENDOPEPTIDASE MEPH-RELATED"/>
    <property type="match status" value="1"/>
</dbReference>